<reference evidence="5" key="1">
    <citation type="journal article" date="2021" name="IMA Fungus">
        <title>Genomic characterization of three marine fungi, including Emericellopsis atlantica sp. nov. with signatures of a generalist lifestyle and marine biomass degradation.</title>
        <authorList>
            <person name="Hagestad O.C."/>
            <person name="Hou L."/>
            <person name="Andersen J.H."/>
            <person name="Hansen E.H."/>
            <person name="Altermark B."/>
            <person name="Li C."/>
            <person name="Kuhnert E."/>
            <person name="Cox R.J."/>
            <person name="Crous P.W."/>
            <person name="Spatafora J.W."/>
            <person name="Lail K."/>
            <person name="Amirebrahimi M."/>
            <person name="Lipzen A."/>
            <person name="Pangilinan J."/>
            <person name="Andreopoulos W."/>
            <person name="Hayes R.D."/>
            <person name="Ng V."/>
            <person name="Grigoriev I.V."/>
            <person name="Jackson S.A."/>
            <person name="Sutton T.D.S."/>
            <person name="Dobson A.D.W."/>
            <person name="Rama T."/>
        </authorList>
    </citation>
    <scope>NUCLEOTIDE SEQUENCE</scope>
    <source>
        <strain evidence="5">TRa3180A</strain>
    </source>
</reference>
<dbReference type="SUPFAM" id="SSF56235">
    <property type="entry name" value="N-terminal nucleophile aminohydrolases (Ntn hydrolases)"/>
    <property type="match status" value="1"/>
</dbReference>
<accession>A0A9P7Z2C4</accession>
<comment type="caution">
    <text evidence="5">The sequence shown here is derived from an EMBL/GenBank/DDBJ whole genome shotgun (WGS) entry which is preliminary data.</text>
</comment>
<dbReference type="CDD" id="cd00712">
    <property type="entry name" value="AsnB"/>
    <property type="match status" value="1"/>
</dbReference>
<dbReference type="Gene3D" id="3.40.50.620">
    <property type="entry name" value="HUPs"/>
    <property type="match status" value="1"/>
</dbReference>
<dbReference type="InterPro" id="IPR050795">
    <property type="entry name" value="Asn_Synthetase"/>
</dbReference>
<keyword evidence="1" id="KW-0436">Ligase</keyword>
<evidence type="ECO:0000259" key="4">
    <source>
        <dbReference type="PROSITE" id="PS51278"/>
    </source>
</evidence>
<keyword evidence="6" id="KW-1185">Reference proteome</keyword>
<dbReference type="InterPro" id="IPR033738">
    <property type="entry name" value="AsnB_N"/>
</dbReference>
<feature type="domain" description="Glutamine amidotransferase type-2" evidence="4">
    <location>
        <begin position="2"/>
        <end position="211"/>
    </location>
</feature>
<dbReference type="Gene3D" id="3.60.20.10">
    <property type="entry name" value="Glutamine Phosphoribosylpyrophosphate, subunit 1, domain 1"/>
    <property type="match status" value="1"/>
</dbReference>
<dbReference type="SUPFAM" id="SSF52402">
    <property type="entry name" value="Adenine nucleotide alpha hydrolases-like"/>
    <property type="match status" value="1"/>
</dbReference>
<proteinExistence type="predicted"/>
<dbReference type="EMBL" id="MU253966">
    <property type="protein sequence ID" value="KAG9243590.1"/>
    <property type="molecule type" value="Genomic_DNA"/>
</dbReference>
<dbReference type="PANTHER" id="PTHR11772">
    <property type="entry name" value="ASPARAGINE SYNTHETASE"/>
    <property type="match status" value="1"/>
</dbReference>
<dbReference type="Pfam" id="PF13537">
    <property type="entry name" value="GATase_7"/>
    <property type="match status" value="1"/>
</dbReference>
<dbReference type="AlphaFoldDB" id="A0A9P7Z2C4"/>
<dbReference type="CDD" id="cd01991">
    <property type="entry name" value="Asn_synthase_B_C"/>
    <property type="match status" value="1"/>
</dbReference>
<keyword evidence="3" id="KW-0067">ATP-binding</keyword>
<dbReference type="GO" id="GO:0005524">
    <property type="term" value="F:ATP binding"/>
    <property type="evidence" value="ECO:0007669"/>
    <property type="project" value="UniProtKB-KW"/>
</dbReference>
<dbReference type="GO" id="GO:0005829">
    <property type="term" value="C:cytosol"/>
    <property type="evidence" value="ECO:0007669"/>
    <property type="project" value="TreeGrafter"/>
</dbReference>
<gene>
    <name evidence="5" type="ORF">BJ878DRAFT_543126</name>
</gene>
<dbReference type="PANTHER" id="PTHR11772:SF17">
    <property type="entry name" value="ASPARAGINE SYNTHETASE (EUROFUNG)"/>
    <property type="match status" value="1"/>
</dbReference>
<protein>
    <submittedName>
        <fullName evidence="5">Nucleophile aminohydrolase</fullName>
    </submittedName>
</protein>
<evidence type="ECO:0000313" key="5">
    <source>
        <dbReference type="EMBL" id="KAG9243590.1"/>
    </source>
</evidence>
<sequence>MCGISAILSLDGHQASARSSLGEDGYSLLLQELGDSLSYIRHRGPDAKGTWISDDSRVALGHVRLSINDTSPRGNQPFPNDALDVIAVVNGEVYNSEELKCNLLEPYNFKGHSDCEIVILLYLQYGHGFLSKLNGEFEICLYDKRSKTFIAARDRLGVKPLYWIIAAGRLLISAEMKVFPPLQWAPEWDVKSIREDVEDVSSTSLKHTPDTRSAEEIITGVRDRLMNAAELRMKTDVPVGIYLSGGIDSSTIAGMVAHLTKQKAMTTGTAVAESSNIRAFTIEFEGTEFNEAHIAQQTADFLGIPLHRALMTKSQFADRFAETAWHSEHHVPELAPVGKRALSELAREKGFKVVLSGEGSDEHFGGYIFFLADFLRESDETCNPSKWDDG</sequence>
<dbReference type="Pfam" id="PF00733">
    <property type="entry name" value="Asn_synthase"/>
    <property type="match status" value="1"/>
</dbReference>
<dbReference type="InterPro" id="IPR017932">
    <property type="entry name" value="GATase_2_dom"/>
</dbReference>
<evidence type="ECO:0000256" key="3">
    <source>
        <dbReference type="ARBA" id="ARBA00022840"/>
    </source>
</evidence>
<organism evidence="5 6">
    <name type="scientific">Calycina marina</name>
    <dbReference type="NCBI Taxonomy" id="1763456"/>
    <lineage>
        <taxon>Eukaryota</taxon>
        <taxon>Fungi</taxon>
        <taxon>Dikarya</taxon>
        <taxon>Ascomycota</taxon>
        <taxon>Pezizomycotina</taxon>
        <taxon>Leotiomycetes</taxon>
        <taxon>Helotiales</taxon>
        <taxon>Pezizellaceae</taxon>
        <taxon>Calycina</taxon>
    </lineage>
</organism>
<dbReference type="GO" id="GO:0004066">
    <property type="term" value="F:asparagine synthase (glutamine-hydrolyzing) activity"/>
    <property type="evidence" value="ECO:0007669"/>
    <property type="project" value="InterPro"/>
</dbReference>
<dbReference type="OrthoDB" id="3560982at2759"/>
<dbReference type="InterPro" id="IPR029055">
    <property type="entry name" value="Ntn_hydrolases_N"/>
</dbReference>
<dbReference type="GO" id="GO:0006529">
    <property type="term" value="P:asparagine biosynthetic process"/>
    <property type="evidence" value="ECO:0007669"/>
    <property type="project" value="InterPro"/>
</dbReference>
<evidence type="ECO:0000256" key="2">
    <source>
        <dbReference type="ARBA" id="ARBA00022741"/>
    </source>
</evidence>
<name>A0A9P7Z2C4_9HELO</name>
<dbReference type="PROSITE" id="PS51278">
    <property type="entry name" value="GATASE_TYPE_2"/>
    <property type="match status" value="1"/>
</dbReference>
<dbReference type="InterPro" id="IPR001962">
    <property type="entry name" value="Asn_synthase"/>
</dbReference>
<evidence type="ECO:0000313" key="6">
    <source>
        <dbReference type="Proteomes" id="UP000887226"/>
    </source>
</evidence>
<dbReference type="InterPro" id="IPR014729">
    <property type="entry name" value="Rossmann-like_a/b/a_fold"/>
</dbReference>
<keyword evidence="2" id="KW-0547">Nucleotide-binding</keyword>
<dbReference type="Proteomes" id="UP000887226">
    <property type="component" value="Unassembled WGS sequence"/>
</dbReference>
<evidence type="ECO:0000256" key="1">
    <source>
        <dbReference type="ARBA" id="ARBA00022598"/>
    </source>
</evidence>